<dbReference type="EMBL" id="CP000767">
    <property type="protein sequence ID" value="EAU01150.1"/>
    <property type="molecule type" value="Genomic_DNA"/>
</dbReference>
<dbReference type="GO" id="GO:0006281">
    <property type="term" value="P:DNA repair"/>
    <property type="evidence" value="ECO:0007669"/>
    <property type="project" value="TreeGrafter"/>
</dbReference>
<dbReference type="NCBIfam" id="TIGR01549">
    <property type="entry name" value="HAD-SF-IA-v1"/>
    <property type="match status" value="1"/>
</dbReference>
<keyword evidence="6" id="KW-1185">Reference proteome</keyword>
<comment type="catalytic activity">
    <reaction evidence="1">
        <text>2-phosphoglycolate + H2O = glycolate + phosphate</text>
        <dbReference type="Rhea" id="RHEA:14369"/>
        <dbReference type="ChEBI" id="CHEBI:15377"/>
        <dbReference type="ChEBI" id="CHEBI:29805"/>
        <dbReference type="ChEBI" id="CHEBI:43474"/>
        <dbReference type="ChEBI" id="CHEBI:58033"/>
        <dbReference type="EC" id="3.1.3.18"/>
    </reaction>
</comment>
<dbReference type="KEGG" id="ccv:CCV52592_0914"/>
<accession>A7GWJ3</accession>
<sequence length="216" mass="23510">MRKTILFDLDGTLIDSTPAILDGFDTAFKTHGQPLPDHEKIKSLVGYPLDVMFEGLGAPKDLVTDYIGAYKKRYEQIYLDQTTLLGSAKDALKLADSFADVGIVTTKTSKFSAILLKHLGVMQYIDIVIGRDDVKRPKPDPEPVNLALVRLGKDSAEHRQNAFMIGDTPMDMLAAKAAGVTGLGLLCGYGTLADLRDCTDLIFENSLEAAKYAANL</sequence>
<comment type="pathway">
    <text evidence="2">Organic acid metabolism; glycolate biosynthesis; glycolate from 2-phosphoglycolate: step 1/1.</text>
</comment>
<comment type="similarity">
    <text evidence="3">Belongs to the HAD-like hydrolase superfamily. CbbY/CbbZ/Gph/YieH family.</text>
</comment>
<organism evidence="5 6">
    <name type="scientific">Campylobacter curvus (strain 525.92)</name>
    <dbReference type="NCBI Taxonomy" id="360105"/>
    <lineage>
        <taxon>Bacteria</taxon>
        <taxon>Pseudomonadati</taxon>
        <taxon>Campylobacterota</taxon>
        <taxon>Epsilonproteobacteria</taxon>
        <taxon>Campylobacterales</taxon>
        <taxon>Campylobacteraceae</taxon>
        <taxon>Campylobacter</taxon>
    </lineage>
</organism>
<dbReference type="EC" id="3.1.3.18" evidence="4"/>
<dbReference type="PANTHER" id="PTHR43434">
    <property type="entry name" value="PHOSPHOGLYCOLATE PHOSPHATASE"/>
    <property type="match status" value="1"/>
</dbReference>
<dbReference type="GO" id="GO:0008967">
    <property type="term" value="F:phosphoglycolate phosphatase activity"/>
    <property type="evidence" value="ECO:0007669"/>
    <property type="project" value="UniProtKB-EC"/>
</dbReference>
<evidence type="ECO:0000313" key="5">
    <source>
        <dbReference type="EMBL" id="EAU01150.1"/>
    </source>
</evidence>
<dbReference type="InterPro" id="IPR041492">
    <property type="entry name" value="HAD_2"/>
</dbReference>
<evidence type="ECO:0000256" key="2">
    <source>
        <dbReference type="ARBA" id="ARBA00004818"/>
    </source>
</evidence>
<dbReference type="SFLD" id="SFLDS00003">
    <property type="entry name" value="Haloacid_Dehalogenase"/>
    <property type="match status" value="1"/>
</dbReference>
<dbReference type="InterPro" id="IPR036412">
    <property type="entry name" value="HAD-like_sf"/>
</dbReference>
<dbReference type="PANTHER" id="PTHR43434:SF1">
    <property type="entry name" value="PHOSPHOGLYCOLATE PHOSPHATASE"/>
    <property type="match status" value="1"/>
</dbReference>
<name>A7GWJ3_CAMC5</name>
<dbReference type="SFLD" id="SFLDG01129">
    <property type="entry name" value="C1.5:_HAD__Beta-PGM__Phosphata"/>
    <property type="match status" value="1"/>
</dbReference>
<evidence type="ECO:0000256" key="3">
    <source>
        <dbReference type="ARBA" id="ARBA00006171"/>
    </source>
</evidence>
<dbReference type="Proteomes" id="UP000006380">
    <property type="component" value="Chromosome"/>
</dbReference>
<dbReference type="STRING" id="360105.CCV52592_0914"/>
<dbReference type="InterPro" id="IPR006439">
    <property type="entry name" value="HAD-SF_hydro_IA"/>
</dbReference>
<proteinExistence type="inferred from homology"/>
<gene>
    <name evidence="5" type="ORF">CCV52592_0914</name>
</gene>
<dbReference type="OrthoDB" id="9793014at2"/>
<dbReference type="Pfam" id="PF13419">
    <property type="entry name" value="HAD_2"/>
    <property type="match status" value="1"/>
</dbReference>
<dbReference type="AlphaFoldDB" id="A7GWJ3"/>
<dbReference type="Gene3D" id="3.40.50.1000">
    <property type="entry name" value="HAD superfamily/HAD-like"/>
    <property type="match status" value="1"/>
</dbReference>
<dbReference type="GO" id="GO:0005829">
    <property type="term" value="C:cytosol"/>
    <property type="evidence" value="ECO:0007669"/>
    <property type="project" value="TreeGrafter"/>
</dbReference>
<dbReference type="RefSeq" id="WP_011991813.1">
    <property type="nucleotide sequence ID" value="NC_009715.2"/>
</dbReference>
<evidence type="ECO:0000256" key="1">
    <source>
        <dbReference type="ARBA" id="ARBA00000830"/>
    </source>
</evidence>
<keyword evidence="5" id="KW-0378">Hydrolase</keyword>
<evidence type="ECO:0000313" key="6">
    <source>
        <dbReference type="Proteomes" id="UP000006380"/>
    </source>
</evidence>
<dbReference type="SUPFAM" id="SSF56784">
    <property type="entry name" value="HAD-like"/>
    <property type="match status" value="1"/>
</dbReference>
<protein>
    <recommendedName>
        <fullName evidence="4">phosphoglycolate phosphatase</fullName>
        <ecNumber evidence="4">3.1.3.18</ecNumber>
    </recommendedName>
</protein>
<reference evidence="5" key="1">
    <citation type="submission" date="2016-07" db="EMBL/GenBank/DDBJ databases">
        <title>Comparative genomics of the Campylobacter concisus group.</title>
        <authorList>
            <person name="Miller W.G."/>
            <person name="Yee E."/>
            <person name="Chapman M.H."/>
            <person name="Huynh S."/>
            <person name="Bono J.L."/>
            <person name="On S.L.W."/>
            <person name="StLeger J."/>
            <person name="Foster G."/>
            <person name="Parker C.T."/>
        </authorList>
    </citation>
    <scope>NUCLEOTIDE SEQUENCE</scope>
    <source>
        <strain evidence="5">525.92</strain>
    </source>
</reference>
<evidence type="ECO:0000256" key="4">
    <source>
        <dbReference type="ARBA" id="ARBA00013078"/>
    </source>
</evidence>
<dbReference type="HOGENOM" id="CLU_045011_19_3_7"/>
<dbReference type="Gene3D" id="1.10.150.240">
    <property type="entry name" value="Putative phosphatase, domain 2"/>
    <property type="match status" value="1"/>
</dbReference>
<dbReference type="InterPro" id="IPR050155">
    <property type="entry name" value="HAD-like_hydrolase_sf"/>
</dbReference>
<dbReference type="InterPro" id="IPR023198">
    <property type="entry name" value="PGP-like_dom2"/>
</dbReference>
<dbReference type="InterPro" id="IPR023214">
    <property type="entry name" value="HAD_sf"/>
</dbReference>